<feature type="compositionally biased region" description="Basic and acidic residues" evidence="1">
    <location>
        <begin position="143"/>
        <end position="154"/>
    </location>
</feature>
<dbReference type="HOGENOM" id="CLU_523929_0_0_1"/>
<name>A0A0D2J415_9EURO</name>
<dbReference type="VEuPathDB" id="FungiDB:Z518_07293"/>
<evidence type="ECO:0000256" key="1">
    <source>
        <dbReference type="SAM" id="MobiDB-lite"/>
    </source>
</evidence>
<dbReference type="EMBL" id="KN847479">
    <property type="protein sequence ID" value="KIX03740.1"/>
    <property type="molecule type" value="Genomic_DNA"/>
</dbReference>
<dbReference type="Proteomes" id="UP000053617">
    <property type="component" value="Unassembled WGS sequence"/>
</dbReference>
<protein>
    <submittedName>
        <fullName evidence="3">Uncharacterized protein</fullName>
    </submittedName>
</protein>
<dbReference type="RefSeq" id="XP_013270876.1">
    <property type="nucleotide sequence ID" value="XM_013415422.1"/>
</dbReference>
<gene>
    <name evidence="3" type="ORF">Z518_07293</name>
</gene>
<dbReference type="GeneID" id="25295364"/>
<keyword evidence="2" id="KW-0732">Signal</keyword>
<feature type="compositionally biased region" description="Polar residues" evidence="1">
    <location>
        <begin position="165"/>
        <end position="177"/>
    </location>
</feature>
<evidence type="ECO:0000313" key="3">
    <source>
        <dbReference type="EMBL" id="KIX03740.1"/>
    </source>
</evidence>
<feature type="chain" id="PRO_5002244586" evidence="2">
    <location>
        <begin position="26"/>
        <end position="520"/>
    </location>
</feature>
<accession>A0A0D2J415</accession>
<evidence type="ECO:0000256" key="2">
    <source>
        <dbReference type="SAM" id="SignalP"/>
    </source>
</evidence>
<evidence type="ECO:0000313" key="4">
    <source>
        <dbReference type="Proteomes" id="UP000053617"/>
    </source>
</evidence>
<sequence>MAPVPRYSLPSNLFFCFALLGTVRSNHGDFHRVSTLGKRTVSRESHLQQFSYNRPPQLGVERTKLKISSTGGACWTPLENVWWREEFWTQLVMIPINAASELPEPAAGRPTGTSLKIAKNATMTTTLTTTTPVTFVARGYPSAERHQESCHGGDSEDSGNPAATAATSVQLGASQDKPTVLDDDQSVDIPDAAASDDEKPTFEVTDPITHRGLSPSLTLSGGFAEPDTEDGKDTSDSLAKYNTRDPVRDEKGGSNKSHKDNAFHTCTLTRGNGGNERSESGIGSDAPASIGQIHDVFAEFEETFGMARRKQNTVTTLRDCPDRDVTARSIPRPVRAAVDGAADMEQLAEAVSGDVGCNYLSKEEIENGTTFQSRQESDGQKTQTEDISPSVFPHRLATVARVSSISALLSLILVLTCSITESTSTVTGPPPSTPSMVTHQATRPDASADTQGAPNRKRIRPCTQPAVLSDDNATRKRRHCATKETWKARETREAQEKFEAKLSQTLLNPYRKKQTHFHWP</sequence>
<feature type="compositionally biased region" description="Basic and acidic residues" evidence="1">
    <location>
        <begin position="242"/>
        <end position="262"/>
    </location>
</feature>
<organism evidence="3 4">
    <name type="scientific">Rhinocladiella mackenziei CBS 650.93</name>
    <dbReference type="NCBI Taxonomy" id="1442369"/>
    <lineage>
        <taxon>Eukaryota</taxon>
        <taxon>Fungi</taxon>
        <taxon>Dikarya</taxon>
        <taxon>Ascomycota</taxon>
        <taxon>Pezizomycotina</taxon>
        <taxon>Eurotiomycetes</taxon>
        <taxon>Chaetothyriomycetidae</taxon>
        <taxon>Chaetothyriales</taxon>
        <taxon>Herpotrichiellaceae</taxon>
        <taxon>Rhinocladiella</taxon>
    </lineage>
</organism>
<dbReference type="AlphaFoldDB" id="A0A0D2J415"/>
<feature type="region of interest" description="Disordered" evidence="1">
    <location>
        <begin position="422"/>
        <end position="458"/>
    </location>
</feature>
<dbReference type="OrthoDB" id="4160389at2759"/>
<reference evidence="3 4" key="1">
    <citation type="submission" date="2015-01" db="EMBL/GenBank/DDBJ databases">
        <title>The Genome Sequence of Rhinocladiella mackenzie CBS 650.93.</title>
        <authorList>
            <consortium name="The Broad Institute Genomics Platform"/>
            <person name="Cuomo C."/>
            <person name="de Hoog S."/>
            <person name="Gorbushina A."/>
            <person name="Stielow B."/>
            <person name="Teixiera M."/>
            <person name="Abouelleil A."/>
            <person name="Chapman S.B."/>
            <person name="Priest M."/>
            <person name="Young S.K."/>
            <person name="Wortman J."/>
            <person name="Nusbaum C."/>
            <person name="Birren B."/>
        </authorList>
    </citation>
    <scope>NUCLEOTIDE SEQUENCE [LARGE SCALE GENOMIC DNA]</scope>
    <source>
        <strain evidence="3 4">CBS 650.93</strain>
    </source>
</reference>
<keyword evidence="4" id="KW-1185">Reference proteome</keyword>
<feature type="region of interest" description="Disordered" evidence="1">
    <location>
        <begin position="142"/>
        <end position="288"/>
    </location>
</feature>
<feature type="region of interest" description="Disordered" evidence="1">
    <location>
        <begin position="367"/>
        <end position="387"/>
    </location>
</feature>
<feature type="signal peptide" evidence="2">
    <location>
        <begin position="1"/>
        <end position="25"/>
    </location>
</feature>
<proteinExistence type="predicted"/>